<dbReference type="EMBL" id="UHEF01000001">
    <property type="protein sequence ID" value="SUM85977.1"/>
    <property type="molecule type" value="Genomic_DNA"/>
</dbReference>
<evidence type="ECO:0000256" key="1">
    <source>
        <dbReference type="ARBA" id="ARBA00022448"/>
    </source>
</evidence>
<protein>
    <submittedName>
        <fullName evidence="6 7">ABC transporter ATP-binding protein</fullName>
        <ecNumber evidence="7">3.6.3.-</ecNumber>
    </submittedName>
</protein>
<dbReference type="InterPro" id="IPR050763">
    <property type="entry name" value="ABC_transporter_ATP-binding"/>
</dbReference>
<dbReference type="EMBL" id="LR962863">
    <property type="protein sequence ID" value="CAD7358532.1"/>
    <property type="molecule type" value="Genomic_DNA"/>
</dbReference>
<evidence type="ECO:0000259" key="4">
    <source>
        <dbReference type="PROSITE" id="PS50893"/>
    </source>
</evidence>
<gene>
    <name evidence="7" type="primary">drrA_1</name>
    <name evidence="6" type="ORF">C1O36_00995</name>
    <name evidence="7" type="ORF">NCTC12218_00113</name>
</gene>
<evidence type="ECO:0000313" key="6">
    <source>
        <dbReference type="EMBL" id="NHA33115.1"/>
    </source>
</evidence>
<evidence type="ECO:0000313" key="8">
    <source>
        <dbReference type="Proteomes" id="UP000264146"/>
    </source>
</evidence>
<dbReference type="InterPro" id="IPR003593">
    <property type="entry name" value="AAA+_ATPase"/>
</dbReference>
<evidence type="ECO:0000256" key="3">
    <source>
        <dbReference type="ARBA" id="ARBA00022840"/>
    </source>
</evidence>
<dbReference type="InterPro" id="IPR003439">
    <property type="entry name" value="ABC_transporter-like_ATP-bd"/>
</dbReference>
<evidence type="ECO:0000313" key="7">
    <source>
        <dbReference type="EMBL" id="SUM85977.1"/>
    </source>
</evidence>
<evidence type="ECO:0000313" key="9">
    <source>
        <dbReference type="Proteomes" id="UP000572988"/>
    </source>
</evidence>
<keyword evidence="3 7" id="KW-0067">ATP-binding</keyword>
<dbReference type="Proteomes" id="UP000572988">
    <property type="component" value="Unassembled WGS sequence"/>
</dbReference>
<keyword evidence="1" id="KW-0813">Transport</keyword>
<dbReference type="Gene3D" id="3.40.50.300">
    <property type="entry name" value="P-loop containing nucleotide triphosphate hydrolases"/>
    <property type="match status" value="1"/>
</dbReference>
<sequence length="288" mass="32978">MIQIEHITKQYQQQKAVNDVSFTITEGICTALIGPNGSGKSTLIDLLIGDRHADSGMIKDPSHLLHPERLGVLFQRTTFPERMKVIELYQLFSKLYPQSLSLAQFQNITRFNDVELQKFATELSGGQQRILDFALTMISKPQCLILDEPTSAMDVQMRQHFWKIVSQLKAEGLTLFYTSHYIEEVERMADQVIVLNKGQIVFNDSPGNIKQQQNLSIIDIPAPHIALEQQFPHETITHVQQRLHIKTNHVQQVLEKLLALNVNLDDIEIRKNSLLEIIFNEDKQGEDQ</sequence>
<feature type="domain" description="ABC transporter" evidence="4">
    <location>
        <begin position="2"/>
        <end position="222"/>
    </location>
</feature>
<keyword evidence="2" id="KW-0547">Nucleotide-binding</keyword>
<dbReference type="SMART" id="SM00382">
    <property type="entry name" value="AAA"/>
    <property type="match status" value="1"/>
</dbReference>
<accession>A0A7Z7QMC3</accession>
<reference evidence="7" key="2">
    <citation type="submission" date="2018-06" db="EMBL/GenBank/DDBJ databases">
        <authorList>
            <consortium name="Pathogen Informatics"/>
            <person name="Doyle S."/>
        </authorList>
    </citation>
    <scope>NUCLEOTIDE SEQUENCE [LARGE SCALE GENOMIC DNA]</scope>
    <source>
        <strain evidence="7">NCTC12218</strain>
    </source>
</reference>
<evidence type="ECO:0000313" key="5">
    <source>
        <dbReference type="EMBL" id="CAD7358532.1"/>
    </source>
</evidence>
<evidence type="ECO:0000256" key="2">
    <source>
        <dbReference type="ARBA" id="ARBA00022741"/>
    </source>
</evidence>
<reference evidence="6 9" key="1">
    <citation type="submission" date="2018-01" db="EMBL/GenBank/DDBJ databases">
        <title>Complete genome sequence of Staphylococcus Scheliferi isolated from human.</title>
        <authorList>
            <person name="Abouelkhair M.A."/>
            <person name="Bemis D.A."/>
            <person name="Kania S.A."/>
        </authorList>
    </citation>
    <scope>NUCLEOTIDE SEQUENCE [LARGE SCALE GENOMIC DNA]</scope>
    <source>
        <strain evidence="6 9">ATCC 43808</strain>
    </source>
</reference>
<reference evidence="5 8" key="3">
    <citation type="submission" date="2020-11" db="EMBL/GenBank/DDBJ databases">
        <authorList>
            <consortium name="Pathogen Informatics"/>
        </authorList>
    </citation>
    <scope>NUCLEOTIDE SEQUENCE [LARGE SCALE GENOMIC DNA]</scope>
    <source>
        <strain evidence="5 8">NCTC12218</strain>
    </source>
</reference>
<dbReference type="Proteomes" id="UP000264146">
    <property type="component" value="Chromosome"/>
</dbReference>
<dbReference type="PANTHER" id="PTHR42711:SF17">
    <property type="entry name" value="ABC TRANSPORTER ATP-BINDING PROTEIN"/>
    <property type="match status" value="1"/>
</dbReference>
<dbReference type="SUPFAM" id="SSF52540">
    <property type="entry name" value="P-loop containing nucleoside triphosphate hydrolases"/>
    <property type="match status" value="1"/>
</dbReference>
<dbReference type="GO" id="GO:0005524">
    <property type="term" value="F:ATP binding"/>
    <property type="evidence" value="ECO:0007669"/>
    <property type="project" value="UniProtKB-KW"/>
</dbReference>
<keyword evidence="9" id="KW-1185">Reference proteome</keyword>
<dbReference type="CDD" id="cd03230">
    <property type="entry name" value="ABC_DR_subfamily_A"/>
    <property type="match status" value="1"/>
</dbReference>
<keyword evidence="7" id="KW-0378">Hydrolase</keyword>
<name>A0A7Z7QMC3_STASC</name>
<dbReference type="PROSITE" id="PS50893">
    <property type="entry name" value="ABC_TRANSPORTER_2"/>
    <property type="match status" value="1"/>
</dbReference>
<dbReference type="AlphaFoldDB" id="A0A7Z7QMC3"/>
<dbReference type="RefSeq" id="WP_126496376.1">
    <property type="nucleotide sequence ID" value="NZ_CALYFA010000001.1"/>
</dbReference>
<dbReference type="EMBL" id="POVK01000002">
    <property type="protein sequence ID" value="NHA33115.1"/>
    <property type="molecule type" value="Genomic_DNA"/>
</dbReference>
<dbReference type="InterPro" id="IPR027417">
    <property type="entry name" value="P-loop_NTPase"/>
</dbReference>
<proteinExistence type="predicted"/>
<dbReference type="Pfam" id="PF00005">
    <property type="entry name" value="ABC_tran"/>
    <property type="match status" value="1"/>
</dbReference>
<organism evidence="7">
    <name type="scientific">Staphylococcus schleiferi</name>
    <dbReference type="NCBI Taxonomy" id="1295"/>
    <lineage>
        <taxon>Bacteria</taxon>
        <taxon>Bacillati</taxon>
        <taxon>Bacillota</taxon>
        <taxon>Bacilli</taxon>
        <taxon>Bacillales</taxon>
        <taxon>Staphylococcaceae</taxon>
        <taxon>Staphylococcus</taxon>
    </lineage>
</organism>
<dbReference type="GO" id="GO:0016887">
    <property type="term" value="F:ATP hydrolysis activity"/>
    <property type="evidence" value="ECO:0007669"/>
    <property type="project" value="InterPro"/>
</dbReference>
<dbReference type="EC" id="3.6.3.-" evidence="7"/>
<dbReference type="PANTHER" id="PTHR42711">
    <property type="entry name" value="ABC TRANSPORTER ATP-BINDING PROTEIN"/>
    <property type="match status" value="1"/>
</dbReference>